<name>A0AA38MW54_9AGAR</name>
<accession>A0AA38MW54</accession>
<dbReference type="Proteomes" id="UP001176059">
    <property type="component" value="Unassembled WGS sequence"/>
</dbReference>
<evidence type="ECO:0000313" key="1">
    <source>
        <dbReference type="EMBL" id="KAJ3720280.1"/>
    </source>
</evidence>
<proteinExistence type="predicted"/>
<comment type="caution">
    <text evidence="1">The sequence shown here is derived from an EMBL/GenBank/DDBJ whole genome shotgun (WGS) entry which is preliminary data.</text>
</comment>
<keyword evidence="2" id="KW-1185">Reference proteome</keyword>
<reference evidence="1" key="1">
    <citation type="submission" date="2022-08" db="EMBL/GenBank/DDBJ databases">
        <authorList>
            <consortium name="DOE Joint Genome Institute"/>
            <person name="Min B."/>
            <person name="Sierra-Patev S."/>
            <person name="Naranjo-Ortiz M."/>
            <person name="Looney B."/>
            <person name="Konkel Z."/>
            <person name="Slot J.C."/>
            <person name="Sakamoto Y."/>
            <person name="Steenwyk J.L."/>
            <person name="Rokas A."/>
            <person name="Carro J."/>
            <person name="Camarero S."/>
            <person name="Ferreira P."/>
            <person name="Molpeceres G."/>
            <person name="Ruiz-duenas F.J."/>
            <person name="Serrano A."/>
            <person name="Henrissat B."/>
            <person name="Drula E."/>
            <person name="Hughes K.W."/>
            <person name="Mata J.L."/>
            <person name="Ishikawa N.K."/>
            <person name="Vargas-Isla R."/>
            <person name="Ushijima S."/>
            <person name="Smith C.A."/>
            <person name="Ahrendt S."/>
            <person name="Andreopoulos W."/>
            <person name="He G."/>
            <person name="LaButti K."/>
            <person name="Lipzen A."/>
            <person name="Ng V."/>
            <person name="Riley R."/>
            <person name="Sandor L."/>
            <person name="Barry K."/>
            <person name="Martinez A.T."/>
            <person name="Xiao Y."/>
            <person name="Gibbons J.G."/>
            <person name="Terashima K."/>
            <person name="Hibbett D.S."/>
            <person name="Grigoriev I.V."/>
        </authorList>
    </citation>
    <scope>NUCLEOTIDE SEQUENCE</scope>
    <source>
        <strain evidence="1">ET3784</strain>
    </source>
</reference>
<sequence length="297" mass="33049">MTLLNGEGSGQPEPVKLLGNGVTLKIIFSSSGWLHCNLQYFPLFALTSFLSQNPEMAIKIATEQEKVKDTVKARDAAIQHLSNAYISIEQKLEIIERLEKQSSSEKSFQKHGPSLEADKLNHETAGFEDLVDDLWKEIEVLKDAPPQYTPDSATMPESLQLNPPALSAMSLAAVCDMSQKTILEIEEIDLNLTIIRTSATREDAEDIINARNRLLAALPLPKEAPDDALKPIAIPTSHVNLYEFLASVPGVSSPSTEFLLSNYRVLHQVTTSWCPQREEHGYYLTPVFKCTTDLRLM</sequence>
<dbReference type="EMBL" id="JANVFO010000062">
    <property type="protein sequence ID" value="KAJ3720280.1"/>
    <property type="molecule type" value="Genomic_DNA"/>
</dbReference>
<organism evidence="1 2">
    <name type="scientific">Lentinula guzmanii</name>
    <dbReference type="NCBI Taxonomy" id="2804957"/>
    <lineage>
        <taxon>Eukaryota</taxon>
        <taxon>Fungi</taxon>
        <taxon>Dikarya</taxon>
        <taxon>Basidiomycota</taxon>
        <taxon>Agaricomycotina</taxon>
        <taxon>Agaricomycetes</taxon>
        <taxon>Agaricomycetidae</taxon>
        <taxon>Agaricales</taxon>
        <taxon>Marasmiineae</taxon>
        <taxon>Omphalotaceae</taxon>
        <taxon>Lentinula</taxon>
    </lineage>
</organism>
<evidence type="ECO:0000313" key="2">
    <source>
        <dbReference type="Proteomes" id="UP001176059"/>
    </source>
</evidence>
<gene>
    <name evidence="1" type="ORF">DFJ43DRAFT_1095896</name>
</gene>
<dbReference type="AlphaFoldDB" id="A0AA38MW54"/>
<reference evidence="1" key="2">
    <citation type="journal article" date="2023" name="Proc. Natl. Acad. Sci. U.S.A.">
        <title>A global phylogenomic analysis of the shiitake genus Lentinula.</title>
        <authorList>
            <person name="Sierra-Patev S."/>
            <person name="Min B."/>
            <person name="Naranjo-Ortiz M."/>
            <person name="Looney B."/>
            <person name="Konkel Z."/>
            <person name="Slot J.C."/>
            <person name="Sakamoto Y."/>
            <person name="Steenwyk J.L."/>
            <person name="Rokas A."/>
            <person name="Carro J."/>
            <person name="Camarero S."/>
            <person name="Ferreira P."/>
            <person name="Molpeceres G."/>
            <person name="Ruiz-Duenas F.J."/>
            <person name="Serrano A."/>
            <person name="Henrissat B."/>
            <person name="Drula E."/>
            <person name="Hughes K.W."/>
            <person name="Mata J.L."/>
            <person name="Ishikawa N.K."/>
            <person name="Vargas-Isla R."/>
            <person name="Ushijima S."/>
            <person name="Smith C.A."/>
            <person name="Donoghue J."/>
            <person name="Ahrendt S."/>
            <person name="Andreopoulos W."/>
            <person name="He G."/>
            <person name="LaButti K."/>
            <person name="Lipzen A."/>
            <person name="Ng V."/>
            <person name="Riley R."/>
            <person name="Sandor L."/>
            <person name="Barry K."/>
            <person name="Martinez A.T."/>
            <person name="Xiao Y."/>
            <person name="Gibbons J.G."/>
            <person name="Terashima K."/>
            <person name="Grigoriev I.V."/>
            <person name="Hibbett D."/>
        </authorList>
    </citation>
    <scope>NUCLEOTIDE SEQUENCE</scope>
    <source>
        <strain evidence="1">ET3784</strain>
    </source>
</reference>
<protein>
    <submittedName>
        <fullName evidence="1">Uncharacterized protein</fullName>
    </submittedName>
</protein>